<dbReference type="AlphaFoldDB" id="A0A8I2KN83"/>
<gene>
    <name evidence="4" type="ORF">F9Y85_00295</name>
    <name evidence="5" type="ORF">R5H13_13275</name>
</gene>
<evidence type="ECO:0000256" key="2">
    <source>
        <dbReference type="PROSITE-ProRule" id="PRU01091"/>
    </source>
</evidence>
<dbReference type="Pfam" id="PF14559">
    <property type="entry name" value="TPR_19"/>
    <property type="match status" value="1"/>
</dbReference>
<evidence type="ECO:0000313" key="5">
    <source>
        <dbReference type="EMBL" id="WOX27622.1"/>
    </source>
</evidence>
<dbReference type="InterPro" id="IPR001867">
    <property type="entry name" value="OmpR/PhoB-type_DNA-bd"/>
</dbReference>
<reference evidence="5 7" key="2">
    <citation type="submission" date="2023-10" db="EMBL/GenBank/DDBJ databases">
        <title>To unveil natural product biosynthetic capacity in Pseudoalteromonas.</title>
        <authorList>
            <person name="Wang J."/>
        </authorList>
    </citation>
    <scope>NUCLEOTIDE SEQUENCE [LARGE SCALE GENOMIC DNA]</scope>
    <source>
        <strain evidence="5 7">DSM 15914</strain>
    </source>
</reference>
<dbReference type="GO" id="GO:0000160">
    <property type="term" value="P:phosphorelay signal transduction system"/>
    <property type="evidence" value="ECO:0007669"/>
    <property type="project" value="InterPro"/>
</dbReference>
<keyword evidence="1 2" id="KW-0238">DNA-binding</keyword>
<dbReference type="Proteomes" id="UP000646877">
    <property type="component" value="Unassembled WGS sequence"/>
</dbReference>
<accession>A0A8I2KN83</accession>
<dbReference type="InterPro" id="IPR011990">
    <property type="entry name" value="TPR-like_helical_dom_sf"/>
</dbReference>
<dbReference type="RefSeq" id="WP_193521381.1">
    <property type="nucleotide sequence ID" value="NZ_CBCSDF010000003.1"/>
</dbReference>
<dbReference type="Proteomes" id="UP001304419">
    <property type="component" value="Chromosome 1"/>
</dbReference>
<evidence type="ECO:0000313" key="4">
    <source>
        <dbReference type="EMBL" id="NLR19793.1"/>
    </source>
</evidence>
<dbReference type="SUPFAM" id="SSF48452">
    <property type="entry name" value="TPR-like"/>
    <property type="match status" value="1"/>
</dbReference>
<evidence type="ECO:0000256" key="1">
    <source>
        <dbReference type="ARBA" id="ARBA00023125"/>
    </source>
</evidence>
<organism evidence="4 6">
    <name type="scientific">Pseudoalteromonas maricaloris</name>
    <dbReference type="NCBI Taxonomy" id="184924"/>
    <lineage>
        <taxon>Bacteria</taxon>
        <taxon>Pseudomonadati</taxon>
        <taxon>Pseudomonadota</taxon>
        <taxon>Gammaproteobacteria</taxon>
        <taxon>Alteromonadales</taxon>
        <taxon>Pseudoalteromonadaceae</taxon>
        <taxon>Pseudoalteromonas</taxon>
    </lineage>
</organism>
<keyword evidence="7" id="KW-1185">Reference proteome</keyword>
<reference evidence="4" key="1">
    <citation type="submission" date="2019-10" db="EMBL/GenBank/DDBJ databases">
        <authorList>
            <person name="Paulsen S."/>
        </authorList>
    </citation>
    <scope>NUCLEOTIDE SEQUENCE</scope>
    <source>
        <strain evidence="4">LMG 19692</strain>
    </source>
</reference>
<evidence type="ECO:0000259" key="3">
    <source>
        <dbReference type="PROSITE" id="PS51755"/>
    </source>
</evidence>
<feature type="DNA-binding region" description="OmpR/PhoB-type" evidence="2">
    <location>
        <begin position="1"/>
        <end position="99"/>
    </location>
</feature>
<sequence length="505" mass="57183">MQYQLNQKWDFDVSSRTISHRDVSHVLTPLAHRLLLNLIEHAPHLVSHQQLEQQVWLGRVVTHDAIKKQIARLRKLLEDDANKPEYIVSERSFGYRFSATVNKINHEPQAPAVKRFTTLAGGSIGLALACIIGIYHSPFTSPFSSTSSDATLSIAQQHFTRQTLEDNLRAIALYQQSITTSQDVDESYKGLSRALLSDYSLYNQVADALTRSRINTEKALDLTPDSPSANLLLAQVHTLQGHYHQAQQLLNGTIANTPNWPLLKSHLAETYLLQGNTIDAYPLARQAYEASPSEPKVVASYLHCLRKMHMANWFSKVLVNASPEVKGSPWIQLEHVQFLQQQTQHKKAIQHLNLLAKAAPNTQTLNWFTALSYLSNNHHDKATNVLALTVEKHGKYALFSQLYLSLLTAKHQSISKYTDDITNQIKAGNQDPELVFSLGLISLYHQQNDKAQDYFKQAIQQGFSDEFRFKALPFNITEDQAHFVDNIVEQLALTNLKKRIKRTPK</sequence>
<dbReference type="InterPro" id="IPR036388">
    <property type="entry name" value="WH-like_DNA-bd_sf"/>
</dbReference>
<dbReference type="EMBL" id="WEIA01000001">
    <property type="protein sequence ID" value="NLR19793.1"/>
    <property type="molecule type" value="Genomic_DNA"/>
</dbReference>
<dbReference type="EMBL" id="CP137578">
    <property type="protein sequence ID" value="WOX27622.1"/>
    <property type="molecule type" value="Genomic_DNA"/>
</dbReference>
<dbReference type="GO" id="GO:0006355">
    <property type="term" value="P:regulation of DNA-templated transcription"/>
    <property type="evidence" value="ECO:0007669"/>
    <property type="project" value="InterPro"/>
</dbReference>
<evidence type="ECO:0000313" key="7">
    <source>
        <dbReference type="Proteomes" id="UP001304419"/>
    </source>
</evidence>
<dbReference type="PROSITE" id="PS51755">
    <property type="entry name" value="OMPR_PHOB"/>
    <property type="match status" value="1"/>
</dbReference>
<dbReference type="InterPro" id="IPR016032">
    <property type="entry name" value="Sig_transdc_resp-reg_C-effctor"/>
</dbReference>
<dbReference type="CDD" id="cd00383">
    <property type="entry name" value="trans_reg_C"/>
    <property type="match status" value="1"/>
</dbReference>
<dbReference type="SUPFAM" id="SSF46894">
    <property type="entry name" value="C-terminal effector domain of the bipartite response regulators"/>
    <property type="match status" value="1"/>
</dbReference>
<dbReference type="GO" id="GO:0003677">
    <property type="term" value="F:DNA binding"/>
    <property type="evidence" value="ECO:0007669"/>
    <property type="project" value="UniProtKB-UniRule"/>
</dbReference>
<feature type="domain" description="OmpR/PhoB-type" evidence="3">
    <location>
        <begin position="1"/>
        <end position="99"/>
    </location>
</feature>
<protein>
    <submittedName>
        <fullName evidence="4">CadC family transcriptional regulator</fullName>
    </submittedName>
    <submittedName>
        <fullName evidence="5">Winged helix-turn-helix domain-containing protein</fullName>
    </submittedName>
</protein>
<dbReference type="Pfam" id="PF00486">
    <property type="entry name" value="Trans_reg_C"/>
    <property type="match status" value="1"/>
</dbReference>
<dbReference type="SMART" id="SM00862">
    <property type="entry name" value="Trans_reg_C"/>
    <property type="match status" value="1"/>
</dbReference>
<proteinExistence type="predicted"/>
<dbReference type="Gene3D" id="1.10.10.10">
    <property type="entry name" value="Winged helix-like DNA-binding domain superfamily/Winged helix DNA-binding domain"/>
    <property type="match status" value="1"/>
</dbReference>
<dbReference type="Gene3D" id="1.25.40.10">
    <property type="entry name" value="Tetratricopeptide repeat domain"/>
    <property type="match status" value="2"/>
</dbReference>
<name>A0A8I2KN83_9GAMM</name>
<evidence type="ECO:0000313" key="6">
    <source>
        <dbReference type="Proteomes" id="UP000646877"/>
    </source>
</evidence>